<dbReference type="Pfam" id="PF05015">
    <property type="entry name" value="HigB-like_toxin"/>
    <property type="match status" value="1"/>
</dbReference>
<dbReference type="AlphaFoldDB" id="A0A0E2Z3W9"/>
<dbReference type="Gene3D" id="3.30.2310.20">
    <property type="entry name" value="RelE-like"/>
    <property type="match status" value="1"/>
</dbReference>
<dbReference type="OrthoDB" id="9801102at2"/>
<dbReference type="InterPro" id="IPR035093">
    <property type="entry name" value="RelE/ParE_toxin_dom_sf"/>
</dbReference>
<evidence type="ECO:0000313" key="1">
    <source>
        <dbReference type="EMBL" id="KFI19896.1"/>
    </source>
</evidence>
<organism evidence="1 2">
    <name type="scientific">Nitrosococcus oceani C-27</name>
    <dbReference type="NCBI Taxonomy" id="314279"/>
    <lineage>
        <taxon>Bacteria</taxon>
        <taxon>Pseudomonadati</taxon>
        <taxon>Pseudomonadota</taxon>
        <taxon>Gammaproteobacteria</taxon>
        <taxon>Chromatiales</taxon>
        <taxon>Chromatiaceae</taxon>
        <taxon>Nitrosococcus</taxon>
    </lineage>
</organism>
<dbReference type="InterPro" id="IPR007711">
    <property type="entry name" value="HigB-1"/>
</dbReference>
<dbReference type="SUPFAM" id="SSF143011">
    <property type="entry name" value="RelE-like"/>
    <property type="match status" value="1"/>
</dbReference>
<comment type="caution">
    <text evidence="1">The sequence shown here is derived from an EMBL/GenBank/DDBJ whole genome shotgun (WGS) entry which is preliminary data.</text>
</comment>
<accession>A0A0E2Z3W9</accession>
<dbReference type="HOGENOM" id="CLU_155111_1_1_6"/>
<evidence type="ECO:0000313" key="2">
    <source>
        <dbReference type="Proteomes" id="UP000028839"/>
    </source>
</evidence>
<sequence length="95" mass="10933">MIKSFADKRTQGLYSMGKSKKFPADVAPRAARKLEYVNLAEQIEDLKVPPGNRLHPLSGNRQGQHAISIHKQWRICFRFEDGDAYEVEVCDYHTE</sequence>
<reference evidence="1 2" key="1">
    <citation type="submission" date="2014-07" db="EMBL/GenBank/DDBJ databases">
        <title>Comparative analysis of Nitrosococcus oceani genome inventories of strains from Pacific and Atlantic gyres.</title>
        <authorList>
            <person name="Lim C.K."/>
            <person name="Wang L."/>
            <person name="Sayavedra-Soto L.A."/>
            <person name="Klotz M.G."/>
        </authorList>
    </citation>
    <scope>NUCLEOTIDE SEQUENCE [LARGE SCALE GENOMIC DNA]</scope>
    <source>
        <strain evidence="1 2">C-27</strain>
    </source>
</reference>
<gene>
    <name evidence="1" type="ORF">IB75_05705</name>
</gene>
<protein>
    <submittedName>
        <fullName evidence="1">Plasmid maintenance system killer</fullName>
    </submittedName>
</protein>
<dbReference type="PANTHER" id="PTHR40266:SF2">
    <property type="entry name" value="TOXIN HIGB-1"/>
    <property type="match status" value="1"/>
</dbReference>
<proteinExistence type="predicted"/>
<dbReference type="Proteomes" id="UP000028839">
    <property type="component" value="Unassembled WGS sequence"/>
</dbReference>
<dbReference type="EMBL" id="JPGN01000034">
    <property type="protein sequence ID" value="KFI19896.1"/>
    <property type="molecule type" value="Genomic_DNA"/>
</dbReference>
<name>A0A0E2Z3W9_9GAMM</name>
<dbReference type="PANTHER" id="PTHR40266">
    <property type="entry name" value="TOXIN HIGB-1"/>
    <property type="match status" value="1"/>
</dbReference>